<accession>A0AAE1WJ87</accession>
<evidence type="ECO:0000313" key="3">
    <source>
        <dbReference type="Proteomes" id="UP001289374"/>
    </source>
</evidence>
<reference evidence="2" key="2">
    <citation type="journal article" date="2024" name="Plant">
        <title>Genomic evolution and insights into agronomic trait innovations of Sesamum species.</title>
        <authorList>
            <person name="Miao H."/>
            <person name="Wang L."/>
            <person name="Qu L."/>
            <person name="Liu H."/>
            <person name="Sun Y."/>
            <person name="Le M."/>
            <person name="Wang Q."/>
            <person name="Wei S."/>
            <person name="Zheng Y."/>
            <person name="Lin W."/>
            <person name="Duan Y."/>
            <person name="Cao H."/>
            <person name="Xiong S."/>
            <person name="Wang X."/>
            <person name="Wei L."/>
            <person name="Li C."/>
            <person name="Ma Q."/>
            <person name="Ju M."/>
            <person name="Zhao R."/>
            <person name="Li G."/>
            <person name="Mu C."/>
            <person name="Tian Q."/>
            <person name="Mei H."/>
            <person name="Zhang T."/>
            <person name="Gao T."/>
            <person name="Zhang H."/>
        </authorList>
    </citation>
    <scope>NUCLEOTIDE SEQUENCE</scope>
    <source>
        <strain evidence="2">K16</strain>
    </source>
</reference>
<protein>
    <submittedName>
        <fullName evidence="2">Uncharacterized protein</fullName>
    </submittedName>
</protein>
<dbReference type="PANTHER" id="PTHR10775">
    <property type="entry name" value="OS08G0208400 PROTEIN"/>
    <property type="match status" value="1"/>
</dbReference>
<organism evidence="2 3">
    <name type="scientific">Sesamum angolense</name>
    <dbReference type="NCBI Taxonomy" id="2727404"/>
    <lineage>
        <taxon>Eukaryota</taxon>
        <taxon>Viridiplantae</taxon>
        <taxon>Streptophyta</taxon>
        <taxon>Embryophyta</taxon>
        <taxon>Tracheophyta</taxon>
        <taxon>Spermatophyta</taxon>
        <taxon>Magnoliopsida</taxon>
        <taxon>eudicotyledons</taxon>
        <taxon>Gunneridae</taxon>
        <taxon>Pentapetalae</taxon>
        <taxon>asterids</taxon>
        <taxon>lamiids</taxon>
        <taxon>Lamiales</taxon>
        <taxon>Pedaliaceae</taxon>
        <taxon>Sesamum</taxon>
    </lineage>
</organism>
<sequence>MQSGRVIFLLLMMVLPDNGTRSCPIDVDHSSYCYGDGPYNYGMVAPNLNCTKKLIKNLGLPIEKIDACKNGCMLYWKDNVDLEYCKFYGNTKYKPTKERDTSRKKSYVVLRYLSLTPRLQRLHSSRVTAEHMTWHDKHQTDEGSMCHPSDIEVWKHFDHMYPDFSKEPHNIRLRLYTNGFTPHDQYLHTYLYWPVIIIPYNLSPSMCMSSEYMFLTMVIPDPSNLKYLIDVYLEPLIEELVQLWYVGFRNGQRIHHAGGVDVEGSGSAREARRKRGK</sequence>
<evidence type="ECO:0000256" key="1">
    <source>
        <dbReference type="SAM" id="SignalP"/>
    </source>
</evidence>
<dbReference type="Proteomes" id="UP001289374">
    <property type="component" value="Unassembled WGS sequence"/>
</dbReference>
<dbReference type="EMBL" id="JACGWL010000010">
    <property type="protein sequence ID" value="KAK4394199.1"/>
    <property type="molecule type" value="Genomic_DNA"/>
</dbReference>
<comment type="caution">
    <text evidence="2">The sequence shown here is derived from an EMBL/GenBank/DDBJ whole genome shotgun (WGS) entry which is preliminary data.</text>
</comment>
<gene>
    <name evidence="2" type="ORF">Sango_1890700</name>
</gene>
<reference evidence="2" key="1">
    <citation type="submission" date="2020-06" db="EMBL/GenBank/DDBJ databases">
        <authorList>
            <person name="Li T."/>
            <person name="Hu X."/>
            <person name="Zhang T."/>
            <person name="Song X."/>
            <person name="Zhang H."/>
            <person name="Dai N."/>
            <person name="Sheng W."/>
            <person name="Hou X."/>
            <person name="Wei L."/>
        </authorList>
    </citation>
    <scope>NUCLEOTIDE SEQUENCE</scope>
    <source>
        <strain evidence="2">K16</strain>
        <tissue evidence="2">Leaf</tissue>
    </source>
</reference>
<keyword evidence="3" id="KW-1185">Reference proteome</keyword>
<dbReference type="Pfam" id="PF02992">
    <property type="entry name" value="Transposase_21"/>
    <property type="match status" value="1"/>
</dbReference>
<feature type="chain" id="PRO_5042007224" evidence="1">
    <location>
        <begin position="23"/>
        <end position="277"/>
    </location>
</feature>
<dbReference type="AlphaFoldDB" id="A0AAE1WJ87"/>
<proteinExistence type="predicted"/>
<name>A0AAE1WJ87_9LAMI</name>
<evidence type="ECO:0000313" key="2">
    <source>
        <dbReference type="EMBL" id="KAK4394199.1"/>
    </source>
</evidence>
<dbReference type="InterPro" id="IPR004242">
    <property type="entry name" value="Transposase_21"/>
</dbReference>
<keyword evidence="1" id="KW-0732">Signal</keyword>
<dbReference type="PANTHER" id="PTHR10775:SF182">
    <property type="entry name" value="TRANSPOSON, EN_SPM-LIKE, TRANSPOSASE-ASSOCIATED DOMAIN PROTEIN-RELATED"/>
    <property type="match status" value="1"/>
</dbReference>
<feature type="signal peptide" evidence="1">
    <location>
        <begin position="1"/>
        <end position="22"/>
    </location>
</feature>